<name>A0A699JK11_TANCI</name>
<dbReference type="AlphaFoldDB" id="A0A699JK11"/>
<protein>
    <submittedName>
        <fullName evidence="1">Uncharacterized protein</fullName>
    </submittedName>
</protein>
<feature type="non-terminal residue" evidence="1">
    <location>
        <position position="1"/>
    </location>
</feature>
<sequence length="144" mass="14017">PATTAAVAGKATAVAVAPAVVAGVSGGCGGTAVEVVARGVGSVEVVEMKVLVASAGGDAGGVAATAAWQRGCGNGGDVGGSGSWLEVAAVRGEKWWLDQIDRDTRSNLGFAGKISPKKFSGGGRPAAGAVAGWRSATVIGRERR</sequence>
<evidence type="ECO:0000313" key="1">
    <source>
        <dbReference type="EMBL" id="GFA41903.1"/>
    </source>
</evidence>
<dbReference type="EMBL" id="BKCJ010420659">
    <property type="protein sequence ID" value="GFA41903.1"/>
    <property type="molecule type" value="Genomic_DNA"/>
</dbReference>
<reference evidence="1" key="1">
    <citation type="journal article" date="2019" name="Sci. Rep.">
        <title>Draft genome of Tanacetum cinerariifolium, the natural source of mosquito coil.</title>
        <authorList>
            <person name="Yamashiro T."/>
            <person name="Shiraishi A."/>
            <person name="Satake H."/>
            <person name="Nakayama K."/>
        </authorList>
    </citation>
    <scope>NUCLEOTIDE SEQUENCE</scope>
</reference>
<comment type="caution">
    <text evidence="1">The sequence shown here is derived from an EMBL/GenBank/DDBJ whole genome shotgun (WGS) entry which is preliminary data.</text>
</comment>
<gene>
    <name evidence="1" type="ORF">Tci_613875</name>
</gene>
<organism evidence="1">
    <name type="scientific">Tanacetum cinerariifolium</name>
    <name type="common">Dalmatian daisy</name>
    <name type="synonym">Chrysanthemum cinerariifolium</name>
    <dbReference type="NCBI Taxonomy" id="118510"/>
    <lineage>
        <taxon>Eukaryota</taxon>
        <taxon>Viridiplantae</taxon>
        <taxon>Streptophyta</taxon>
        <taxon>Embryophyta</taxon>
        <taxon>Tracheophyta</taxon>
        <taxon>Spermatophyta</taxon>
        <taxon>Magnoliopsida</taxon>
        <taxon>eudicotyledons</taxon>
        <taxon>Gunneridae</taxon>
        <taxon>Pentapetalae</taxon>
        <taxon>asterids</taxon>
        <taxon>campanulids</taxon>
        <taxon>Asterales</taxon>
        <taxon>Asteraceae</taxon>
        <taxon>Asteroideae</taxon>
        <taxon>Anthemideae</taxon>
        <taxon>Anthemidinae</taxon>
        <taxon>Tanacetum</taxon>
    </lineage>
</organism>
<proteinExistence type="predicted"/>
<accession>A0A699JK11</accession>